<gene>
    <name evidence="2" type="ORF">NDU88_000242</name>
</gene>
<feature type="compositionally biased region" description="Basic and acidic residues" evidence="1">
    <location>
        <begin position="97"/>
        <end position="107"/>
    </location>
</feature>
<feature type="compositionally biased region" description="Basic and acidic residues" evidence="1">
    <location>
        <begin position="30"/>
        <end position="47"/>
    </location>
</feature>
<reference evidence="2" key="1">
    <citation type="journal article" date="2022" name="bioRxiv">
        <title>Sequencing and chromosome-scale assembly of the giantPleurodeles waltlgenome.</title>
        <authorList>
            <person name="Brown T."/>
            <person name="Elewa A."/>
            <person name="Iarovenko S."/>
            <person name="Subramanian E."/>
            <person name="Araus A.J."/>
            <person name="Petzold A."/>
            <person name="Susuki M."/>
            <person name="Suzuki K.-i.T."/>
            <person name="Hayashi T."/>
            <person name="Toyoda A."/>
            <person name="Oliveira C."/>
            <person name="Osipova E."/>
            <person name="Leigh N.D."/>
            <person name="Simon A."/>
            <person name="Yun M.H."/>
        </authorList>
    </citation>
    <scope>NUCLEOTIDE SEQUENCE</scope>
    <source>
        <strain evidence="2">20211129_DDA</strain>
        <tissue evidence="2">Liver</tissue>
    </source>
</reference>
<accession>A0AAV7P7R6</accession>
<comment type="caution">
    <text evidence="2">The sequence shown here is derived from an EMBL/GenBank/DDBJ whole genome shotgun (WGS) entry which is preliminary data.</text>
</comment>
<keyword evidence="3" id="KW-1185">Reference proteome</keyword>
<name>A0AAV7P7R6_PLEWA</name>
<sequence length="208" mass="23458">MHSRALRIWPHKGKAPIKLDALTIIAGSKASKEMHRGKAMQEWRLPKWESAPPSVKRKLSGGSPEGKQNRGNPKRERWLPNWEPAPLSTPELQGKGKNAEMLKEKTHARSSHQNSEHPGSEAAVQPRHLPLFVTGISGMDRKKKDALGSWTRIINTITSKTLNTLQGCENRTVYRSHSVPGKHLGRRSRVSYCLFKQFTTVHHLSLFT</sequence>
<organism evidence="2 3">
    <name type="scientific">Pleurodeles waltl</name>
    <name type="common">Iberian ribbed newt</name>
    <dbReference type="NCBI Taxonomy" id="8319"/>
    <lineage>
        <taxon>Eukaryota</taxon>
        <taxon>Metazoa</taxon>
        <taxon>Chordata</taxon>
        <taxon>Craniata</taxon>
        <taxon>Vertebrata</taxon>
        <taxon>Euteleostomi</taxon>
        <taxon>Amphibia</taxon>
        <taxon>Batrachia</taxon>
        <taxon>Caudata</taxon>
        <taxon>Salamandroidea</taxon>
        <taxon>Salamandridae</taxon>
        <taxon>Pleurodelinae</taxon>
        <taxon>Pleurodeles</taxon>
    </lineage>
</organism>
<dbReference type="AlphaFoldDB" id="A0AAV7P7R6"/>
<evidence type="ECO:0000313" key="2">
    <source>
        <dbReference type="EMBL" id="KAJ1121723.1"/>
    </source>
</evidence>
<dbReference type="Proteomes" id="UP001066276">
    <property type="component" value="Chromosome 7"/>
</dbReference>
<protein>
    <submittedName>
        <fullName evidence="2">Uncharacterized protein</fullName>
    </submittedName>
</protein>
<evidence type="ECO:0000256" key="1">
    <source>
        <dbReference type="SAM" id="MobiDB-lite"/>
    </source>
</evidence>
<evidence type="ECO:0000313" key="3">
    <source>
        <dbReference type="Proteomes" id="UP001066276"/>
    </source>
</evidence>
<feature type="region of interest" description="Disordered" evidence="1">
    <location>
        <begin position="30"/>
        <end position="123"/>
    </location>
</feature>
<proteinExistence type="predicted"/>
<dbReference type="EMBL" id="JANPWB010000011">
    <property type="protein sequence ID" value="KAJ1121723.1"/>
    <property type="molecule type" value="Genomic_DNA"/>
</dbReference>